<dbReference type="PANTHER" id="PTHR42792:SF1">
    <property type="entry name" value="FLAGELLAR HOOK-ASSOCIATED PROTEIN 3"/>
    <property type="match status" value="1"/>
</dbReference>
<accession>A0A136WCM0</accession>
<gene>
    <name evidence="2" type="ORF">CLNEO_25950</name>
</gene>
<dbReference type="EMBL" id="LRVM01000011">
    <property type="protein sequence ID" value="KXL52079.1"/>
    <property type="molecule type" value="Genomic_DNA"/>
</dbReference>
<feature type="domain" description="Flagellin N-terminal" evidence="1">
    <location>
        <begin position="4"/>
        <end position="126"/>
    </location>
</feature>
<name>A0A136WCM0_9FIRM</name>
<dbReference type="Proteomes" id="UP000070539">
    <property type="component" value="Unassembled WGS sequence"/>
</dbReference>
<dbReference type="InterPro" id="IPR001492">
    <property type="entry name" value="Flagellin"/>
</dbReference>
<dbReference type="OrthoDB" id="9810955at2"/>
<protein>
    <submittedName>
        <fullName evidence="2">Flagellar hook-associated protein FlgL</fullName>
    </submittedName>
</protein>
<sequence>MRITTTQVLRNYQTNLGKARSELSEAENRVLTKRNFSKASEDPASAATAYKLRKEYIETGDHIENVSSVISQFDAVDSSTMEMGTIAKEANALILQGISDTSSVEQRTTIATSLRQMQESIVMSANSKLGETFLFGGQTTDSVPFKLVDGKLQYFGLDVSSTDADVQAQLKDMANAKIYVDLGFGLTFTGGNMDSNSAFNTAISGLNALGYGQSNGMDNNLVDLLGTVADELEKDPIDGDTLDALSKQFSDSKSKLTDFLTALGTKSNFLESTKTRLEDNKITLNEKIVAVENVDLEAAITDYAWAQFAYNAALKVGNGILSQSFIDFMN</sequence>
<dbReference type="AlphaFoldDB" id="A0A136WCM0"/>
<dbReference type="SUPFAM" id="SSF64518">
    <property type="entry name" value="Phase 1 flagellin"/>
    <property type="match status" value="1"/>
</dbReference>
<dbReference type="RefSeq" id="WP_066090011.1">
    <property type="nucleotide sequence ID" value="NZ_LRVM01000011.1"/>
</dbReference>
<dbReference type="Pfam" id="PF00669">
    <property type="entry name" value="Flagellin_N"/>
    <property type="match status" value="1"/>
</dbReference>
<dbReference type="GO" id="GO:0009288">
    <property type="term" value="C:bacterial-type flagellum"/>
    <property type="evidence" value="ECO:0007669"/>
    <property type="project" value="InterPro"/>
</dbReference>
<evidence type="ECO:0000313" key="2">
    <source>
        <dbReference type="EMBL" id="KXL52079.1"/>
    </source>
</evidence>
<comment type="caution">
    <text evidence="2">The sequence shown here is derived from an EMBL/GenBank/DDBJ whole genome shotgun (WGS) entry which is preliminary data.</text>
</comment>
<dbReference type="STRING" id="36847.CLNEO_25950"/>
<keyword evidence="2" id="KW-0282">Flagellum</keyword>
<keyword evidence="3" id="KW-1185">Reference proteome</keyword>
<proteinExistence type="predicted"/>
<dbReference type="InterPro" id="IPR001029">
    <property type="entry name" value="Flagellin_N"/>
</dbReference>
<keyword evidence="2" id="KW-0969">Cilium</keyword>
<dbReference type="PANTHER" id="PTHR42792">
    <property type="entry name" value="FLAGELLIN"/>
    <property type="match status" value="1"/>
</dbReference>
<evidence type="ECO:0000259" key="1">
    <source>
        <dbReference type="Pfam" id="PF00669"/>
    </source>
</evidence>
<organism evidence="2 3">
    <name type="scientific">Anaerotignum neopropionicum</name>
    <dbReference type="NCBI Taxonomy" id="36847"/>
    <lineage>
        <taxon>Bacteria</taxon>
        <taxon>Bacillati</taxon>
        <taxon>Bacillota</taxon>
        <taxon>Clostridia</taxon>
        <taxon>Lachnospirales</taxon>
        <taxon>Anaerotignaceae</taxon>
        <taxon>Anaerotignum</taxon>
    </lineage>
</organism>
<keyword evidence="2" id="KW-0966">Cell projection</keyword>
<dbReference type="Gene3D" id="1.20.1330.10">
    <property type="entry name" value="f41 fragment of flagellin, N-terminal domain"/>
    <property type="match status" value="1"/>
</dbReference>
<evidence type="ECO:0000313" key="3">
    <source>
        <dbReference type="Proteomes" id="UP000070539"/>
    </source>
</evidence>
<reference evidence="2 3" key="1">
    <citation type="submission" date="2016-01" db="EMBL/GenBank/DDBJ databases">
        <title>Genome sequence of Clostridium neopropionicum X4, DSM-3847.</title>
        <authorList>
            <person name="Poehlein A."/>
            <person name="Beck M.H."/>
            <person name="Bengelsdorf F.R."/>
            <person name="Daniel R."/>
            <person name="Duerre P."/>
        </authorList>
    </citation>
    <scope>NUCLEOTIDE SEQUENCE [LARGE SCALE GENOMIC DNA]</scope>
    <source>
        <strain evidence="2 3">DSM-3847</strain>
    </source>
</reference>
<dbReference type="GO" id="GO:0005198">
    <property type="term" value="F:structural molecule activity"/>
    <property type="evidence" value="ECO:0007669"/>
    <property type="project" value="InterPro"/>
</dbReference>